<comment type="similarity">
    <text evidence="1">Belongs to the PPR family. P subfamily.</text>
</comment>
<proteinExistence type="inferred from homology"/>
<evidence type="ECO:0000256" key="2">
    <source>
        <dbReference type="ARBA" id="ARBA00022737"/>
    </source>
</evidence>
<dbReference type="PANTHER" id="PTHR47934:SF6">
    <property type="entry name" value="MITOCHONDRIAL GROUP I INTRON SPLICING FACTOR CCM1-RELATED"/>
    <property type="match status" value="1"/>
</dbReference>
<gene>
    <name evidence="4" type="ORF">VFH_I263680</name>
</gene>
<dbReference type="InterPro" id="IPR011990">
    <property type="entry name" value="TPR-like_helical_dom_sf"/>
</dbReference>
<dbReference type="Gene3D" id="1.25.40.10">
    <property type="entry name" value="Tetratricopeptide repeat domain"/>
    <property type="match status" value="6"/>
</dbReference>
<sequence length="882" mass="100119">MLPLKHVVTKHKHKFKLKSIVSSSSSILDQIHNTHYASYTLLSSSPTPSFSITQIDVASTFKTWFQIHHLSKDPLLIRIYQILSSGDDFSPSLTSLSLPLTEQFVLTVLRHGGVNNEILSCLKFFDWAGRQPRFNHTRATFVAIFRILTRASHAPLVLEFLQTFQKGFFAHRVQFNDTLVIGYSIAGKPEAALHVFGKMRFQGLDLDGFSYHILLNALAEEDYFNAFSIVLSQIQMKGYATSVTGAIVVKFLCKQGKLDEAEDYLNGLLGSGKELHGSEMCFLVGSLCENNRFDHAVELVKEFEDLGLARLEQVYGVCVKGLVKGGRLDEALGFFRQKRDSEGYAPSSHRYNMLICRLLRESRFHDVYDLLMDMNESCVPPDLVTMNAVLCFFCKAGMANVALQLYNSRSQFGLSPNQMAYKYLILTLCWDGSVKEAYSVLKSSLISGFFPDRQAFTTIVNALCRECKVDEVKELIHLALERDFTPSALTYDKFISALCRAGRVEDGYLVHGELNNATARFSYSKMIRSFIKSNRGDIGARLLVEMKEKDFVPTRTSCRAVICSLLAMDNPVSRVFNLLDMLTHGKPDVQIFNFFIDGAGHANKTELARNVYELMIRNNIVPNIVSRILVLNSYLKSGMIFDALNFFNSLRRQGVVNQKLYSCMIVGLCKANKADIAHDILYEMLNAQLNPSIECYESLVKALCSLKRYHEAINLVQVYMKMGRRLTSFFGNILLFHSLISPNLYDTCVHLRCATEGESSPISTLNFVIGAFSGCLRVSHSIEELEELIAMCFPLDIYTYNLLLRRVTKYDMDQACELFNRIHQRGYEPNGWTYDIMVHGFSNHGRNDEAKHWIEKMHKKGFYPTANTKRNVIKSIFSNEEY</sequence>
<feature type="repeat" description="PPR" evidence="3">
    <location>
        <begin position="452"/>
        <end position="486"/>
    </location>
</feature>
<feature type="repeat" description="PPR" evidence="3">
    <location>
        <begin position="519"/>
        <end position="553"/>
    </location>
</feature>
<evidence type="ECO:0008006" key="6">
    <source>
        <dbReference type="Google" id="ProtNLM"/>
    </source>
</evidence>
<dbReference type="GO" id="GO:0007005">
    <property type="term" value="P:mitochondrion organization"/>
    <property type="evidence" value="ECO:0007669"/>
    <property type="project" value="TreeGrafter"/>
</dbReference>
<dbReference type="Pfam" id="PF01535">
    <property type="entry name" value="PPR"/>
    <property type="match status" value="8"/>
</dbReference>
<dbReference type="AlphaFoldDB" id="A0AAV0YLH9"/>
<dbReference type="InterPro" id="IPR051114">
    <property type="entry name" value="Mito_RNA_Proc_CCM1"/>
</dbReference>
<name>A0AAV0YLH9_VICFA</name>
<keyword evidence="5" id="KW-1185">Reference proteome</keyword>
<keyword evidence="2" id="KW-0677">Repeat</keyword>
<dbReference type="Pfam" id="PF13041">
    <property type="entry name" value="PPR_2"/>
    <property type="match status" value="2"/>
</dbReference>
<evidence type="ECO:0000256" key="3">
    <source>
        <dbReference type="PROSITE-ProRule" id="PRU00708"/>
    </source>
</evidence>
<organism evidence="4 5">
    <name type="scientific">Vicia faba</name>
    <name type="common">Broad bean</name>
    <name type="synonym">Faba vulgaris</name>
    <dbReference type="NCBI Taxonomy" id="3906"/>
    <lineage>
        <taxon>Eukaryota</taxon>
        <taxon>Viridiplantae</taxon>
        <taxon>Streptophyta</taxon>
        <taxon>Embryophyta</taxon>
        <taxon>Tracheophyta</taxon>
        <taxon>Spermatophyta</taxon>
        <taxon>Magnoliopsida</taxon>
        <taxon>eudicotyledons</taxon>
        <taxon>Gunneridae</taxon>
        <taxon>Pentapetalae</taxon>
        <taxon>rosids</taxon>
        <taxon>fabids</taxon>
        <taxon>Fabales</taxon>
        <taxon>Fabaceae</taxon>
        <taxon>Papilionoideae</taxon>
        <taxon>50 kb inversion clade</taxon>
        <taxon>NPAAA clade</taxon>
        <taxon>Hologalegina</taxon>
        <taxon>IRL clade</taxon>
        <taxon>Fabeae</taxon>
        <taxon>Vicia</taxon>
    </lineage>
</organism>
<reference evidence="4 5" key="1">
    <citation type="submission" date="2023-01" db="EMBL/GenBank/DDBJ databases">
        <authorList>
            <person name="Kreplak J."/>
        </authorList>
    </citation>
    <scope>NUCLEOTIDE SEQUENCE [LARGE SCALE GENOMIC DNA]</scope>
</reference>
<dbReference type="Proteomes" id="UP001157006">
    <property type="component" value="Chromosome 1L"/>
</dbReference>
<evidence type="ECO:0000313" key="5">
    <source>
        <dbReference type="Proteomes" id="UP001157006"/>
    </source>
</evidence>
<dbReference type="GO" id="GO:0006396">
    <property type="term" value="P:RNA processing"/>
    <property type="evidence" value="ECO:0007669"/>
    <property type="project" value="TreeGrafter"/>
</dbReference>
<feature type="repeat" description="PPR" evidence="3">
    <location>
        <begin position="588"/>
        <end position="622"/>
    </location>
</feature>
<dbReference type="GO" id="GO:0005739">
    <property type="term" value="C:mitochondrion"/>
    <property type="evidence" value="ECO:0007669"/>
    <property type="project" value="TreeGrafter"/>
</dbReference>
<protein>
    <recommendedName>
        <fullName evidence="6">Pentatricopeptide repeat-containing protein</fullName>
    </recommendedName>
</protein>
<accession>A0AAV0YLH9</accession>
<dbReference type="NCBIfam" id="TIGR00756">
    <property type="entry name" value="PPR"/>
    <property type="match status" value="6"/>
</dbReference>
<dbReference type="PROSITE" id="PS51375">
    <property type="entry name" value="PPR"/>
    <property type="match status" value="6"/>
</dbReference>
<dbReference type="EMBL" id="OX451736">
    <property type="protein sequence ID" value="CAI8586651.1"/>
    <property type="molecule type" value="Genomic_DNA"/>
</dbReference>
<dbReference type="PANTHER" id="PTHR47934">
    <property type="entry name" value="PENTATRICOPEPTIDE REPEAT-CONTAINING PROTEIN PET309, MITOCHONDRIAL"/>
    <property type="match status" value="1"/>
</dbReference>
<dbReference type="GO" id="GO:0003729">
    <property type="term" value="F:mRNA binding"/>
    <property type="evidence" value="ECO:0007669"/>
    <property type="project" value="EnsemblPlants"/>
</dbReference>
<feature type="repeat" description="PPR" evidence="3">
    <location>
        <begin position="657"/>
        <end position="691"/>
    </location>
</feature>
<feature type="repeat" description="PPR" evidence="3">
    <location>
        <begin position="830"/>
        <end position="864"/>
    </location>
</feature>
<feature type="repeat" description="PPR" evidence="3">
    <location>
        <begin position="382"/>
        <end position="416"/>
    </location>
</feature>
<dbReference type="InterPro" id="IPR002885">
    <property type="entry name" value="PPR_rpt"/>
</dbReference>
<evidence type="ECO:0000313" key="4">
    <source>
        <dbReference type="EMBL" id="CAI8586651.1"/>
    </source>
</evidence>
<evidence type="ECO:0000256" key="1">
    <source>
        <dbReference type="ARBA" id="ARBA00007626"/>
    </source>
</evidence>